<dbReference type="PANTHER" id="PTHR30615">
    <property type="entry name" value="UNCHARACTERIZED PROTEIN YJBQ-RELATED"/>
    <property type="match status" value="1"/>
</dbReference>
<dbReference type="InterPro" id="IPR035917">
    <property type="entry name" value="YjbQ-like_sf"/>
</dbReference>
<dbReference type="EMBL" id="JAQRFI010000017">
    <property type="protein sequence ID" value="MDC9589524.1"/>
    <property type="molecule type" value="Genomic_DNA"/>
</dbReference>
<dbReference type="Gene3D" id="2.60.120.460">
    <property type="entry name" value="YjbQ-like"/>
    <property type="match status" value="1"/>
</dbReference>
<gene>
    <name evidence="2" type="ORF">PSI23_09425</name>
</gene>
<dbReference type="Pfam" id="PF01894">
    <property type="entry name" value="YjbQ"/>
    <property type="match status" value="1"/>
</dbReference>
<protein>
    <submittedName>
        <fullName evidence="2">YjbQ family protein</fullName>
    </submittedName>
</protein>
<name>A0ABT5LEY2_9GAMM</name>
<evidence type="ECO:0000313" key="3">
    <source>
        <dbReference type="Proteomes" id="UP001217178"/>
    </source>
</evidence>
<evidence type="ECO:0000256" key="1">
    <source>
        <dbReference type="ARBA" id="ARBA00005534"/>
    </source>
</evidence>
<dbReference type="PANTHER" id="PTHR30615:SF8">
    <property type="entry name" value="UPF0047 PROTEIN C4A8.02C"/>
    <property type="match status" value="1"/>
</dbReference>
<dbReference type="Proteomes" id="UP001217178">
    <property type="component" value="Unassembled WGS sequence"/>
</dbReference>
<evidence type="ECO:0000313" key="2">
    <source>
        <dbReference type="EMBL" id="MDC9589524.1"/>
    </source>
</evidence>
<keyword evidence="3" id="KW-1185">Reference proteome</keyword>
<accession>A0ABT5LEY2</accession>
<reference evidence="2 3" key="1">
    <citation type="submission" date="2023-02" db="EMBL/GenBank/DDBJ databases">
        <title>Entomopathogenic bacteria.</title>
        <authorList>
            <person name="Machado R.A."/>
        </authorList>
    </citation>
    <scope>NUCLEOTIDE SEQUENCE [LARGE SCALE GENOMIC DNA]</scope>
    <source>
        <strain evidence="2 3">XENO-10</strain>
    </source>
</reference>
<comment type="similarity">
    <text evidence="1">Belongs to the UPF0047 family.</text>
</comment>
<sequence length="138" mass="15656">MCQKSGVKNGLVNVFSQHTSCSVFIQEDSEDVTYWKIPLILQDTLNILEKIIPTCQHEGQYLHPGPVHTKNAAELRGEKSEWMLNTDGHLRSVLLGRSETIPLLEGDMTLGEFGRIYFSDMDQTRARNRRVRGLVIGE</sequence>
<dbReference type="InterPro" id="IPR001602">
    <property type="entry name" value="UPF0047_YjbQ-like"/>
</dbReference>
<organism evidence="2 3">
    <name type="scientific">Xenorhabdus yunnanensis</name>
    <dbReference type="NCBI Taxonomy" id="3025878"/>
    <lineage>
        <taxon>Bacteria</taxon>
        <taxon>Pseudomonadati</taxon>
        <taxon>Pseudomonadota</taxon>
        <taxon>Gammaproteobacteria</taxon>
        <taxon>Enterobacterales</taxon>
        <taxon>Morganellaceae</taxon>
        <taxon>Xenorhabdus</taxon>
    </lineage>
</organism>
<dbReference type="RefSeq" id="WP_273554849.1">
    <property type="nucleotide sequence ID" value="NZ_JAQRFI010000017.1"/>
</dbReference>
<comment type="caution">
    <text evidence="2">The sequence shown here is derived from an EMBL/GenBank/DDBJ whole genome shotgun (WGS) entry which is preliminary data.</text>
</comment>
<proteinExistence type="inferred from homology"/>
<dbReference type="SUPFAM" id="SSF111038">
    <property type="entry name" value="YjbQ-like"/>
    <property type="match status" value="1"/>
</dbReference>